<reference evidence="5" key="2">
    <citation type="submission" date="2025-08" db="UniProtKB">
        <authorList>
            <consortium name="Ensembl"/>
        </authorList>
    </citation>
    <scope>IDENTIFICATION</scope>
</reference>
<dbReference type="InterPro" id="IPR013106">
    <property type="entry name" value="Ig_V-set"/>
</dbReference>
<evidence type="ECO:0000313" key="6">
    <source>
        <dbReference type="Proteomes" id="UP001501920"/>
    </source>
</evidence>
<dbReference type="InterPro" id="IPR036179">
    <property type="entry name" value="Ig-like_dom_sf"/>
</dbReference>
<dbReference type="SUPFAM" id="SSF48726">
    <property type="entry name" value="Immunoglobulin"/>
    <property type="match status" value="1"/>
</dbReference>
<dbReference type="InterPro" id="IPR007110">
    <property type="entry name" value="Ig-like_dom"/>
</dbReference>
<keyword evidence="6" id="KW-1185">Reference proteome</keyword>
<dbReference type="Proteomes" id="UP001501920">
    <property type="component" value="Chromosome 14"/>
</dbReference>
<dbReference type="PROSITE" id="PS50835">
    <property type="entry name" value="IG_LIKE"/>
    <property type="match status" value="1"/>
</dbReference>
<feature type="domain" description="Ig-like" evidence="4">
    <location>
        <begin position="64"/>
        <end position="145"/>
    </location>
</feature>
<dbReference type="GO" id="GO:0019814">
    <property type="term" value="C:immunoglobulin complex"/>
    <property type="evidence" value="ECO:0007669"/>
    <property type="project" value="UniProtKB-KW"/>
</dbReference>
<reference evidence="5 6" key="1">
    <citation type="submission" date="2020-10" db="EMBL/GenBank/DDBJ databases">
        <title>Pygocentrus nattereri (red-bellied piranha) genome, fPygNat1, primary haplotype.</title>
        <authorList>
            <person name="Myers G."/>
            <person name="Meyer A."/>
            <person name="Karagic N."/>
            <person name="Pippel M."/>
            <person name="Winkler S."/>
            <person name="Tracey A."/>
            <person name="Wood J."/>
            <person name="Formenti G."/>
            <person name="Howe K."/>
            <person name="Fedrigo O."/>
            <person name="Jarvis E.D."/>
        </authorList>
    </citation>
    <scope>NUCLEOTIDE SEQUENCE [LARGE SCALE GENOMIC DNA]</scope>
</reference>
<keyword evidence="1" id="KW-0391">Immunity</keyword>
<dbReference type="GeneTree" id="ENSGT01150000286938"/>
<dbReference type="Gene3D" id="2.60.40.10">
    <property type="entry name" value="Immunoglobulins"/>
    <property type="match status" value="1"/>
</dbReference>
<evidence type="ECO:0000256" key="2">
    <source>
        <dbReference type="ARBA" id="ARBA00023130"/>
    </source>
</evidence>
<dbReference type="PANTHER" id="PTHR23266">
    <property type="entry name" value="IMMUNOGLOBULIN HEAVY CHAIN"/>
    <property type="match status" value="1"/>
</dbReference>
<accession>A0AAR2J0Q9</accession>
<keyword evidence="3" id="KW-1280">Immunoglobulin</keyword>
<dbReference type="Pfam" id="PF07686">
    <property type="entry name" value="V-set"/>
    <property type="match status" value="1"/>
</dbReference>
<evidence type="ECO:0000256" key="1">
    <source>
        <dbReference type="ARBA" id="ARBA00022859"/>
    </source>
</evidence>
<gene>
    <name evidence="5" type="primary">ATG10</name>
</gene>
<proteinExistence type="predicted"/>
<dbReference type="Ensembl" id="ENSPNAT00000061527.1">
    <property type="protein sequence ID" value="ENSPNAP00000045588.1"/>
    <property type="gene ID" value="ENSPNAG00000035743.1"/>
</dbReference>
<name>A0AAR2J0Q9_PYGNA</name>
<sequence>MEQTGCWEKAGVCWNEAQQQHILRTERSGEIHHHQRRQQEADSCSQTLTESDPVVLKPDQSHKLTCTASGLDFDSYWMAWIRQAPGKGLEFVAIIEDDSDSKYYSSAVTGRFTISRDNSKDQVYLQMSRLKTEDTAVYYCARDTQ</sequence>
<keyword evidence="2" id="KW-1064">Adaptive immunity</keyword>
<dbReference type="GO" id="GO:0002250">
    <property type="term" value="P:adaptive immune response"/>
    <property type="evidence" value="ECO:0007669"/>
    <property type="project" value="UniProtKB-KW"/>
</dbReference>
<dbReference type="InterPro" id="IPR013783">
    <property type="entry name" value="Ig-like_fold"/>
</dbReference>
<protein>
    <recommendedName>
        <fullName evidence="4">Ig-like domain-containing protein</fullName>
    </recommendedName>
</protein>
<dbReference type="AlphaFoldDB" id="A0AAR2J0Q9"/>
<dbReference type="FunFam" id="2.60.40.10:FF:003074">
    <property type="entry name" value="Immunoglobulin heavy variable 11-1"/>
    <property type="match status" value="1"/>
</dbReference>
<dbReference type="InterPro" id="IPR050199">
    <property type="entry name" value="IgHV"/>
</dbReference>
<dbReference type="GO" id="GO:0005576">
    <property type="term" value="C:extracellular region"/>
    <property type="evidence" value="ECO:0007669"/>
    <property type="project" value="UniProtKB-ARBA"/>
</dbReference>
<evidence type="ECO:0000256" key="3">
    <source>
        <dbReference type="ARBA" id="ARBA00043265"/>
    </source>
</evidence>
<evidence type="ECO:0000259" key="4">
    <source>
        <dbReference type="PROSITE" id="PS50835"/>
    </source>
</evidence>
<organism evidence="5 6">
    <name type="scientific">Pygocentrus nattereri</name>
    <name type="common">Red-bellied piranha</name>
    <dbReference type="NCBI Taxonomy" id="42514"/>
    <lineage>
        <taxon>Eukaryota</taxon>
        <taxon>Metazoa</taxon>
        <taxon>Chordata</taxon>
        <taxon>Craniata</taxon>
        <taxon>Vertebrata</taxon>
        <taxon>Euteleostomi</taxon>
        <taxon>Actinopterygii</taxon>
        <taxon>Neopterygii</taxon>
        <taxon>Teleostei</taxon>
        <taxon>Ostariophysi</taxon>
        <taxon>Characiformes</taxon>
        <taxon>Characoidei</taxon>
        <taxon>Pygocentrus</taxon>
    </lineage>
</organism>
<evidence type="ECO:0000313" key="5">
    <source>
        <dbReference type="Ensembl" id="ENSPNAP00000045588.1"/>
    </source>
</evidence>
<reference evidence="5" key="3">
    <citation type="submission" date="2025-09" db="UniProtKB">
        <authorList>
            <consortium name="Ensembl"/>
        </authorList>
    </citation>
    <scope>IDENTIFICATION</scope>
</reference>
<dbReference type="SMART" id="SM00406">
    <property type="entry name" value="IGv"/>
    <property type="match status" value="1"/>
</dbReference>